<evidence type="ECO:0000313" key="4">
    <source>
        <dbReference type="EnsemblPlants" id="Pp3c6_21080V3.2"/>
    </source>
</evidence>
<keyword evidence="2" id="KW-1133">Transmembrane helix</keyword>
<feature type="domain" description="RING-type" evidence="3">
    <location>
        <begin position="99"/>
        <end position="141"/>
    </location>
</feature>
<dbReference type="Gene3D" id="3.30.40.10">
    <property type="entry name" value="Zinc/RING finger domain, C3HC4 (zinc finger)"/>
    <property type="match status" value="1"/>
</dbReference>
<dbReference type="PANTHER" id="PTHR47035:SF3">
    <property type="entry name" value="OS11G0150450 PROTEIN"/>
    <property type="match status" value="1"/>
</dbReference>
<name>A0A7I4FS20_PHYPA</name>
<dbReference type="Proteomes" id="UP000006727">
    <property type="component" value="Chromosome 6"/>
</dbReference>
<dbReference type="EnsemblPlants" id="Pp3c6_21080V3.2">
    <property type="protein sequence ID" value="Pp3c6_21080V3.2"/>
    <property type="gene ID" value="Pp3c6_21080"/>
</dbReference>
<gene>
    <name evidence="4" type="primary">LOC112283170</name>
</gene>
<organism evidence="4 5">
    <name type="scientific">Physcomitrium patens</name>
    <name type="common">Spreading-leaved earth moss</name>
    <name type="synonym">Physcomitrella patens</name>
    <dbReference type="NCBI Taxonomy" id="3218"/>
    <lineage>
        <taxon>Eukaryota</taxon>
        <taxon>Viridiplantae</taxon>
        <taxon>Streptophyta</taxon>
        <taxon>Embryophyta</taxon>
        <taxon>Bryophyta</taxon>
        <taxon>Bryophytina</taxon>
        <taxon>Bryopsida</taxon>
        <taxon>Funariidae</taxon>
        <taxon>Funariales</taxon>
        <taxon>Funariaceae</taxon>
        <taxon>Physcomitrium</taxon>
    </lineage>
</organism>
<dbReference type="EMBL" id="ABEU02000006">
    <property type="status" value="NOT_ANNOTATED_CDS"/>
    <property type="molecule type" value="Genomic_DNA"/>
</dbReference>
<keyword evidence="2" id="KW-0812">Transmembrane</keyword>
<feature type="transmembrane region" description="Helical" evidence="2">
    <location>
        <begin position="27"/>
        <end position="44"/>
    </location>
</feature>
<dbReference type="SMART" id="SM00184">
    <property type="entry name" value="RING"/>
    <property type="match status" value="1"/>
</dbReference>
<dbReference type="InterPro" id="IPR053070">
    <property type="entry name" value="RING-type_E3_ubiquitin-ligase"/>
</dbReference>
<evidence type="ECO:0000256" key="1">
    <source>
        <dbReference type="PROSITE-ProRule" id="PRU00175"/>
    </source>
</evidence>
<dbReference type="InterPro" id="IPR001841">
    <property type="entry name" value="Znf_RING"/>
</dbReference>
<keyword evidence="1" id="KW-0863">Zinc-finger</keyword>
<dbReference type="InterPro" id="IPR013083">
    <property type="entry name" value="Znf_RING/FYVE/PHD"/>
</dbReference>
<dbReference type="Gramene" id="Pp3c6_21080V3.2">
    <property type="protein sequence ID" value="Pp3c6_21080V3.2"/>
    <property type="gene ID" value="Pp3c6_21080"/>
</dbReference>
<dbReference type="PANTHER" id="PTHR47035">
    <property type="entry name" value="OS11G0150450 PROTEIN"/>
    <property type="match status" value="1"/>
</dbReference>
<dbReference type="GO" id="GO:0008270">
    <property type="term" value="F:zinc ion binding"/>
    <property type="evidence" value="ECO:0007669"/>
    <property type="project" value="UniProtKB-KW"/>
</dbReference>
<accession>A0A7I4FS20</accession>
<dbReference type="AlphaFoldDB" id="A0A7I4FS20"/>
<reference evidence="4" key="3">
    <citation type="submission" date="2020-12" db="UniProtKB">
        <authorList>
            <consortium name="EnsemblPlants"/>
        </authorList>
    </citation>
    <scope>IDENTIFICATION</scope>
</reference>
<evidence type="ECO:0000313" key="5">
    <source>
        <dbReference type="Proteomes" id="UP000006727"/>
    </source>
</evidence>
<dbReference type="InParanoid" id="A0A7I4FS20"/>
<dbReference type="Pfam" id="PF13639">
    <property type="entry name" value="zf-RING_2"/>
    <property type="match status" value="1"/>
</dbReference>
<evidence type="ECO:0000256" key="2">
    <source>
        <dbReference type="SAM" id="Phobius"/>
    </source>
</evidence>
<keyword evidence="5" id="KW-1185">Reference proteome</keyword>
<sequence length="398" mass="44614">MKQLTNEFFEVSIRVVKMAALMVETPIAFGLTMAVCLALFFYCWRIRKFRNRLTSVQVAATPNEVNSGLQIGIKQDVIKTFPTVMTKELKIDIKDGLQCPICLVEYEEAEVLRKLPLCGHVFHIRCVDSWLEKQVTCPVCRIVLAGVSKLSLRTNRQQNYLNHYRFPSSPRSVTVEVAGNIPAWVLVNRPLPLPPAIPERPSVDSVTSLESSPLDIDVQPSANFGMTGESPLLIPHDAGWGAIYLQRSHGALSFKARTGADIAIETKECVDHSSISERWMTESFSFGISTCEDVSSTRSSHNVWQADSTTRHSSWSSHSHNSLCDIYQPTMKNWESEEVFESLATHHQPLTMSPERCSFEFLPIITGTEGDCILKHNSYAPKPERTEIGSSPHSYSQL</sequence>
<keyword evidence="1" id="KW-0862">Zinc</keyword>
<protein>
    <recommendedName>
        <fullName evidence="3">RING-type domain-containing protein</fullName>
    </recommendedName>
</protein>
<evidence type="ECO:0000259" key="3">
    <source>
        <dbReference type="PROSITE" id="PS50089"/>
    </source>
</evidence>
<keyword evidence="1" id="KW-0479">Metal-binding</keyword>
<reference evidence="4 5" key="2">
    <citation type="journal article" date="2018" name="Plant J.">
        <title>The Physcomitrella patens chromosome-scale assembly reveals moss genome structure and evolution.</title>
        <authorList>
            <person name="Lang D."/>
            <person name="Ullrich K.K."/>
            <person name="Murat F."/>
            <person name="Fuchs J."/>
            <person name="Jenkins J."/>
            <person name="Haas F.B."/>
            <person name="Piednoel M."/>
            <person name="Gundlach H."/>
            <person name="Van Bel M."/>
            <person name="Meyberg R."/>
            <person name="Vives C."/>
            <person name="Morata J."/>
            <person name="Symeonidi A."/>
            <person name="Hiss M."/>
            <person name="Muchero W."/>
            <person name="Kamisugi Y."/>
            <person name="Saleh O."/>
            <person name="Blanc G."/>
            <person name="Decker E.L."/>
            <person name="van Gessel N."/>
            <person name="Grimwood J."/>
            <person name="Hayes R.D."/>
            <person name="Graham S.W."/>
            <person name="Gunter L.E."/>
            <person name="McDaniel S.F."/>
            <person name="Hoernstein S.N.W."/>
            <person name="Larsson A."/>
            <person name="Li F.W."/>
            <person name="Perroud P.F."/>
            <person name="Phillips J."/>
            <person name="Ranjan P."/>
            <person name="Rokshar D.S."/>
            <person name="Rothfels C.J."/>
            <person name="Schneider L."/>
            <person name="Shu S."/>
            <person name="Stevenson D.W."/>
            <person name="Thummler F."/>
            <person name="Tillich M."/>
            <person name="Villarreal Aguilar J.C."/>
            <person name="Widiez T."/>
            <person name="Wong G.K."/>
            <person name="Wymore A."/>
            <person name="Zhang Y."/>
            <person name="Zimmer A.D."/>
            <person name="Quatrano R.S."/>
            <person name="Mayer K.F.X."/>
            <person name="Goodstein D."/>
            <person name="Casacuberta J.M."/>
            <person name="Vandepoele K."/>
            <person name="Reski R."/>
            <person name="Cuming A.C."/>
            <person name="Tuskan G.A."/>
            <person name="Maumus F."/>
            <person name="Salse J."/>
            <person name="Schmutz J."/>
            <person name="Rensing S.A."/>
        </authorList>
    </citation>
    <scope>NUCLEOTIDE SEQUENCE [LARGE SCALE GENOMIC DNA]</scope>
    <source>
        <strain evidence="4 5">cv. Gransden 2004</strain>
    </source>
</reference>
<reference evidence="4 5" key="1">
    <citation type="journal article" date="2008" name="Science">
        <title>The Physcomitrella genome reveals evolutionary insights into the conquest of land by plants.</title>
        <authorList>
            <person name="Rensing S."/>
            <person name="Lang D."/>
            <person name="Zimmer A."/>
            <person name="Terry A."/>
            <person name="Salamov A."/>
            <person name="Shapiro H."/>
            <person name="Nishiyama T."/>
            <person name="Perroud P.-F."/>
            <person name="Lindquist E."/>
            <person name="Kamisugi Y."/>
            <person name="Tanahashi T."/>
            <person name="Sakakibara K."/>
            <person name="Fujita T."/>
            <person name="Oishi K."/>
            <person name="Shin-I T."/>
            <person name="Kuroki Y."/>
            <person name="Toyoda A."/>
            <person name="Suzuki Y."/>
            <person name="Hashimoto A."/>
            <person name="Yamaguchi K."/>
            <person name="Sugano A."/>
            <person name="Kohara Y."/>
            <person name="Fujiyama A."/>
            <person name="Anterola A."/>
            <person name="Aoki S."/>
            <person name="Ashton N."/>
            <person name="Barbazuk W.B."/>
            <person name="Barker E."/>
            <person name="Bennetzen J."/>
            <person name="Bezanilla M."/>
            <person name="Blankenship R."/>
            <person name="Cho S.H."/>
            <person name="Dutcher S."/>
            <person name="Estelle M."/>
            <person name="Fawcett J.A."/>
            <person name="Gundlach H."/>
            <person name="Hanada K."/>
            <person name="Heyl A."/>
            <person name="Hicks K.A."/>
            <person name="Hugh J."/>
            <person name="Lohr M."/>
            <person name="Mayer K."/>
            <person name="Melkozernov A."/>
            <person name="Murata T."/>
            <person name="Nelson D."/>
            <person name="Pils B."/>
            <person name="Prigge M."/>
            <person name="Reiss B."/>
            <person name="Renner T."/>
            <person name="Rombauts S."/>
            <person name="Rushton P."/>
            <person name="Sanderfoot A."/>
            <person name="Schween G."/>
            <person name="Shiu S.-H."/>
            <person name="Stueber K."/>
            <person name="Theodoulou F.L."/>
            <person name="Tu H."/>
            <person name="Van de Peer Y."/>
            <person name="Verrier P.J."/>
            <person name="Waters E."/>
            <person name="Wood A."/>
            <person name="Yang L."/>
            <person name="Cove D."/>
            <person name="Cuming A."/>
            <person name="Hasebe M."/>
            <person name="Lucas S."/>
            <person name="Mishler D.B."/>
            <person name="Reski R."/>
            <person name="Grigoriev I."/>
            <person name="Quatrano R.S."/>
            <person name="Boore J.L."/>
        </authorList>
    </citation>
    <scope>NUCLEOTIDE SEQUENCE [LARGE SCALE GENOMIC DNA]</scope>
    <source>
        <strain evidence="4 5">cv. Gransden 2004</strain>
    </source>
</reference>
<dbReference type="SUPFAM" id="SSF57850">
    <property type="entry name" value="RING/U-box"/>
    <property type="match status" value="1"/>
</dbReference>
<proteinExistence type="predicted"/>
<dbReference type="CDD" id="cd16461">
    <property type="entry name" value="RING-H2_EL5-like"/>
    <property type="match status" value="1"/>
</dbReference>
<keyword evidence="2" id="KW-0472">Membrane</keyword>
<dbReference type="PROSITE" id="PS50089">
    <property type="entry name" value="ZF_RING_2"/>
    <property type="match status" value="1"/>
</dbReference>